<dbReference type="InterPro" id="IPR013185">
    <property type="entry name" value="Transl_elong_KOW-like"/>
</dbReference>
<dbReference type="InterPro" id="IPR013852">
    <property type="entry name" value="Transl_elong_P/YeiP_CS"/>
</dbReference>
<comment type="similarity">
    <text evidence="3">Belongs to the elongation factor P family.</text>
</comment>
<protein>
    <recommendedName>
        <fullName evidence="10">Elongation factor P C-terminal domain-containing protein</fullName>
    </recommendedName>
</protein>
<evidence type="ECO:0000313" key="9">
    <source>
        <dbReference type="EMBL" id="SUZ84268.1"/>
    </source>
</evidence>
<dbReference type="InterPro" id="IPR011768">
    <property type="entry name" value="Transl_elongation_fac_P"/>
</dbReference>
<dbReference type="EMBL" id="UINC01001587">
    <property type="protein sequence ID" value="SUZ84268.1"/>
    <property type="molecule type" value="Genomic_DNA"/>
</dbReference>
<dbReference type="InterPro" id="IPR012340">
    <property type="entry name" value="NA-bd_OB-fold"/>
</dbReference>
<dbReference type="SUPFAM" id="SSF50104">
    <property type="entry name" value="Translation proteins SH3-like domain"/>
    <property type="match status" value="1"/>
</dbReference>
<dbReference type="HAMAP" id="MF_00141">
    <property type="entry name" value="EF_P"/>
    <property type="match status" value="1"/>
</dbReference>
<dbReference type="GO" id="GO:0005829">
    <property type="term" value="C:cytosol"/>
    <property type="evidence" value="ECO:0007669"/>
    <property type="project" value="UniProtKB-ARBA"/>
</dbReference>
<dbReference type="Gene3D" id="2.40.50.140">
    <property type="entry name" value="Nucleic acid-binding proteins"/>
    <property type="match status" value="2"/>
</dbReference>
<reference evidence="9" key="1">
    <citation type="submission" date="2018-05" db="EMBL/GenBank/DDBJ databases">
        <authorList>
            <person name="Lanie J.A."/>
            <person name="Ng W.-L."/>
            <person name="Kazmierczak K.M."/>
            <person name="Andrzejewski T.M."/>
            <person name="Davidsen T.M."/>
            <person name="Wayne K.J."/>
            <person name="Tettelin H."/>
            <person name="Glass J.I."/>
            <person name="Rusch D."/>
            <person name="Podicherti R."/>
            <person name="Tsui H.-C.T."/>
            <person name="Winkler M.E."/>
        </authorList>
    </citation>
    <scope>NUCLEOTIDE SEQUENCE</scope>
</reference>
<dbReference type="FunFam" id="2.40.50.140:FF:000009">
    <property type="entry name" value="Elongation factor P"/>
    <property type="match status" value="1"/>
</dbReference>
<dbReference type="UniPathway" id="UPA00345"/>
<evidence type="ECO:0008006" key="10">
    <source>
        <dbReference type="Google" id="ProtNLM"/>
    </source>
</evidence>
<evidence type="ECO:0000256" key="6">
    <source>
        <dbReference type="ARBA" id="ARBA00022917"/>
    </source>
</evidence>
<evidence type="ECO:0000256" key="2">
    <source>
        <dbReference type="ARBA" id="ARBA00004815"/>
    </source>
</evidence>
<dbReference type="Pfam" id="PF08207">
    <property type="entry name" value="EFP_N"/>
    <property type="match status" value="1"/>
</dbReference>
<dbReference type="FunFam" id="2.30.30.30:FF:000003">
    <property type="entry name" value="Elongation factor P"/>
    <property type="match status" value="1"/>
</dbReference>
<comment type="pathway">
    <text evidence="2">Protein biosynthesis; polypeptide chain elongation.</text>
</comment>
<evidence type="ECO:0000256" key="5">
    <source>
        <dbReference type="ARBA" id="ARBA00022768"/>
    </source>
</evidence>
<evidence type="ECO:0000256" key="3">
    <source>
        <dbReference type="ARBA" id="ARBA00009479"/>
    </source>
</evidence>
<comment type="subcellular location">
    <subcellularLocation>
        <location evidence="1">Cytoplasm</location>
    </subcellularLocation>
</comment>
<evidence type="ECO:0000259" key="8">
    <source>
        <dbReference type="SMART" id="SM01185"/>
    </source>
</evidence>
<dbReference type="CDD" id="cd05794">
    <property type="entry name" value="S1_EF-P_repeat_2"/>
    <property type="match status" value="1"/>
</dbReference>
<feature type="domain" description="Translation elongation factor P/YeiP central" evidence="8">
    <location>
        <begin position="67"/>
        <end position="122"/>
    </location>
</feature>
<dbReference type="InterPro" id="IPR001059">
    <property type="entry name" value="Transl_elong_P/YeiP_cen"/>
</dbReference>
<dbReference type="PIRSF" id="PIRSF005901">
    <property type="entry name" value="EF-P"/>
    <property type="match status" value="1"/>
</dbReference>
<dbReference type="InterPro" id="IPR020599">
    <property type="entry name" value="Transl_elong_fac_P/YeiP"/>
</dbReference>
<dbReference type="InterPro" id="IPR014722">
    <property type="entry name" value="Rib_uL2_dom2"/>
</dbReference>
<dbReference type="NCBIfam" id="TIGR00038">
    <property type="entry name" value="efp"/>
    <property type="match status" value="1"/>
</dbReference>
<organism evidence="9">
    <name type="scientific">marine metagenome</name>
    <dbReference type="NCBI Taxonomy" id="408172"/>
    <lineage>
        <taxon>unclassified sequences</taxon>
        <taxon>metagenomes</taxon>
        <taxon>ecological metagenomes</taxon>
    </lineage>
</organism>
<dbReference type="InterPro" id="IPR015365">
    <property type="entry name" value="Elong-fact-P_C"/>
</dbReference>
<dbReference type="PANTHER" id="PTHR30053">
    <property type="entry name" value="ELONGATION FACTOR P"/>
    <property type="match status" value="1"/>
</dbReference>
<dbReference type="GO" id="GO:0003746">
    <property type="term" value="F:translation elongation factor activity"/>
    <property type="evidence" value="ECO:0007669"/>
    <property type="project" value="UniProtKB-KW"/>
</dbReference>
<dbReference type="AlphaFoldDB" id="A0A381R0B9"/>
<keyword evidence="5" id="KW-0251">Elongation factor</keyword>
<dbReference type="SMART" id="SM01185">
    <property type="entry name" value="EFP"/>
    <property type="match status" value="1"/>
</dbReference>
<evidence type="ECO:0000256" key="1">
    <source>
        <dbReference type="ARBA" id="ARBA00004496"/>
    </source>
</evidence>
<evidence type="ECO:0000256" key="4">
    <source>
        <dbReference type="ARBA" id="ARBA00022490"/>
    </source>
</evidence>
<feature type="domain" description="Elongation factor P C-terminal" evidence="7">
    <location>
        <begin position="130"/>
        <end position="185"/>
    </location>
</feature>
<keyword evidence="6" id="KW-0648">Protein biosynthesis</keyword>
<dbReference type="PROSITE" id="PS01275">
    <property type="entry name" value="EFP"/>
    <property type="match status" value="1"/>
</dbReference>
<sequence>MASTADFRNGMVLDIDGNLWAITYFQHVKPGKGGAFVRTKLKNVLSGAVVDKTYRAGEKVNDIRLERHPVNYSYTDGDLYYFMDTGTYEMIPIARNLLGEDQLRYLKENMECEGLVHDGAVISVELPQFVELLVTKTDPGFKGDTAQGATKGATLETGVEIQVPLFVEEGDILKIDRREDKYLSRVNK</sequence>
<evidence type="ECO:0000259" key="7">
    <source>
        <dbReference type="SMART" id="SM00841"/>
    </source>
</evidence>
<proteinExistence type="inferred from homology"/>
<dbReference type="SMART" id="SM00841">
    <property type="entry name" value="Elong-fact-P_C"/>
    <property type="match status" value="1"/>
</dbReference>
<dbReference type="SUPFAM" id="SSF50249">
    <property type="entry name" value="Nucleic acid-binding proteins"/>
    <property type="match status" value="2"/>
</dbReference>
<dbReference type="CDD" id="cd04470">
    <property type="entry name" value="S1_EF-P_repeat_1"/>
    <property type="match status" value="1"/>
</dbReference>
<gene>
    <name evidence="9" type="ORF">METZ01_LOCUS37122</name>
</gene>
<accession>A0A381R0B9</accession>
<dbReference type="PANTHER" id="PTHR30053:SF12">
    <property type="entry name" value="ELONGATION FACTOR P (EF-P) FAMILY PROTEIN"/>
    <property type="match status" value="1"/>
</dbReference>
<dbReference type="InterPro" id="IPR008991">
    <property type="entry name" value="Translation_prot_SH3-like_sf"/>
</dbReference>
<dbReference type="Pfam" id="PF01132">
    <property type="entry name" value="EFP"/>
    <property type="match status" value="1"/>
</dbReference>
<dbReference type="FunFam" id="2.40.50.140:FF:000004">
    <property type="entry name" value="Elongation factor P"/>
    <property type="match status" value="1"/>
</dbReference>
<name>A0A381R0B9_9ZZZZ</name>
<dbReference type="NCBIfam" id="NF001810">
    <property type="entry name" value="PRK00529.1"/>
    <property type="match status" value="1"/>
</dbReference>
<dbReference type="Gene3D" id="2.30.30.30">
    <property type="match status" value="1"/>
</dbReference>
<dbReference type="GO" id="GO:0043043">
    <property type="term" value="P:peptide biosynthetic process"/>
    <property type="evidence" value="ECO:0007669"/>
    <property type="project" value="InterPro"/>
</dbReference>
<keyword evidence="4" id="KW-0963">Cytoplasm</keyword>
<dbReference type="Pfam" id="PF09285">
    <property type="entry name" value="Elong-fact-P_C"/>
    <property type="match status" value="1"/>
</dbReference>